<feature type="transmembrane region" description="Helical" evidence="2">
    <location>
        <begin position="88"/>
        <end position="107"/>
    </location>
</feature>
<dbReference type="AlphaFoldDB" id="A0A934QGI6"/>
<organism evidence="3 4">
    <name type="scientific">Rhodovibrio salinarum</name>
    <dbReference type="NCBI Taxonomy" id="1087"/>
    <lineage>
        <taxon>Bacteria</taxon>
        <taxon>Pseudomonadati</taxon>
        <taxon>Pseudomonadota</taxon>
        <taxon>Alphaproteobacteria</taxon>
        <taxon>Rhodospirillales</taxon>
        <taxon>Rhodovibrionaceae</taxon>
        <taxon>Rhodovibrio</taxon>
    </lineage>
</organism>
<evidence type="ECO:0000313" key="4">
    <source>
        <dbReference type="Proteomes" id="UP000778970"/>
    </source>
</evidence>
<reference evidence="3" key="1">
    <citation type="submission" date="2017-08" db="EMBL/GenBank/DDBJ databases">
        <authorList>
            <person name="Imhoff J.F."/>
            <person name="Rahn T."/>
            <person name="Kuenzel S."/>
            <person name="Neulinger S.C."/>
        </authorList>
    </citation>
    <scope>NUCLEOTIDE SEQUENCE</scope>
    <source>
        <strain evidence="3">DSM 9154</strain>
    </source>
</reference>
<comment type="caution">
    <text evidence="3">The sequence shown here is derived from an EMBL/GenBank/DDBJ whole genome shotgun (WGS) entry which is preliminary data.</text>
</comment>
<sequence length="144" mass="15649">MAHWIGLVLAVIAVAFLITGWRRRQAVRAERVALGYAADDDTPQRRDPYSSIAILGDAMPPLIVAALVFVALKAVFFYVVLGGEIFTIVDLVGFLMLLGGYGAWMWWHSRYRFAEPEAAVAATPAGTAPAEGDPDPAPDRRHVA</sequence>
<evidence type="ECO:0000256" key="1">
    <source>
        <dbReference type="SAM" id="MobiDB-lite"/>
    </source>
</evidence>
<name>A0A934QGI6_9PROT</name>
<feature type="region of interest" description="Disordered" evidence="1">
    <location>
        <begin position="122"/>
        <end position="144"/>
    </location>
</feature>
<keyword evidence="2" id="KW-1133">Transmembrane helix</keyword>
<feature type="compositionally biased region" description="Low complexity" evidence="1">
    <location>
        <begin position="122"/>
        <end position="131"/>
    </location>
</feature>
<keyword evidence="2" id="KW-0812">Transmembrane</keyword>
<keyword evidence="2" id="KW-0472">Membrane</keyword>
<dbReference type="Proteomes" id="UP000778970">
    <property type="component" value="Unassembled WGS sequence"/>
</dbReference>
<evidence type="ECO:0000256" key="2">
    <source>
        <dbReference type="SAM" id="Phobius"/>
    </source>
</evidence>
<proteinExistence type="predicted"/>
<reference evidence="3" key="2">
    <citation type="journal article" date="2020" name="Microorganisms">
        <title>Osmotic Adaptation and Compatible Solute Biosynthesis of Phototrophic Bacteria as Revealed from Genome Analyses.</title>
        <authorList>
            <person name="Imhoff J.F."/>
            <person name="Rahn T."/>
            <person name="Kunzel S."/>
            <person name="Keller A."/>
            <person name="Neulinger S.C."/>
        </authorList>
    </citation>
    <scope>NUCLEOTIDE SEQUENCE</scope>
    <source>
        <strain evidence="3">DSM 9154</strain>
    </source>
</reference>
<gene>
    <name evidence="3" type="ORF">CKO21_04330</name>
</gene>
<dbReference type="RefSeq" id="WP_027289338.1">
    <property type="nucleotide sequence ID" value="NZ_NRRE01000017.1"/>
</dbReference>
<evidence type="ECO:0000313" key="3">
    <source>
        <dbReference type="EMBL" id="MBK1696469.1"/>
    </source>
</evidence>
<feature type="transmembrane region" description="Helical" evidence="2">
    <location>
        <begin position="61"/>
        <end position="81"/>
    </location>
</feature>
<keyword evidence="4" id="KW-1185">Reference proteome</keyword>
<accession>A0A934QGI6</accession>
<protein>
    <submittedName>
        <fullName evidence="3">Uncharacterized protein</fullName>
    </submittedName>
</protein>
<dbReference type="EMBL" id="NRRE01000017">
    <property type="protein sequence ID" value="MBK1696469.1"/>
    <property type="molecule type" value="Genomic_DNA"/>
</dbReference>